<evidence type="ECO:0000313" key="4">
    <source>
        <dbReference type="EMBL" id="KAJ3090639.1"/>
    </source>
</evidence>
<evidence type="ECO:0000313" key="5">
    <source>
        <dbReference type="Proteomes" id="UP001211907"/>
    </source>
</evidence>
<dbReference type="Pfam" id="PF00023">
    <property type="entry name" value="Ank"/>
    <property type="match status" value="1"/>
</dbReference>
<gene>
    <name evidence="4" type="ORF">HK100_007383</name>
</gene>
<dbReference type="Pfam" id="PF12796">
    <property type="entry name" value="Ank_2"/>
    <property type="match status" value="1"/>
</dbReference>
<proteinExistence type="predicted"/>
<name>A0AAD5SPC1_9FUNG</name>
<feature type="non-terminal residue" evidence="4">
    <location>
        <position position="1"/>
    </location>
</feature>
<evidence type="ECO:0000256" key="3">
    <source>
        <dbReference type="PROSITE-ProRule" id="PRU00023"/>
    </source>
</evidence>
<dbReference type="EMBL" id="JADGJH010003480">
    <property type="protein sequence ID" value="KAJ3090639.1"/>
    <property type="molecule type" value="Genomic_DNA"/>
</dbReference>
<dbReference type="PROSITE" id="PS50297">
    <property type="entry name" value="ANK_REP_REGION"/>
    <property type="match status" value="1"/>
</dbReference>
<dbReference type="PROSITE" id="PS50088">
    <property type="entry name" value="ANK_REPEAT"/>
    <property type="match status" value="1"/>
</dbReference>
<dbReference type="Proteomes" id="UP001211907">
    <property type="component" value="Unassembled WGS sequence"/>
</dbReference>
<sequence length="372" mass="40370">MSLEEQLWKASRADDALAIVRLVQRGARVDARDGSGETGLFKASACGASAAVGALLRLGADASAGDGDGWTALHNAAAFGHAAIVRQLLSTDADADTNDSLLANAPSRPARLTPLMCACAKNQPECARLLLARLPAAAALVPNARGDNARSIAAIHEHLALVALIPASPLDSAVVEAVLELQASSSPSLFFHATASAVSNKHISSLADVTLPSDSMHQSAKWFWLSDWHIDFDNILDADCGSQCDNEGWRYSKYPVYSNYYTESDNPWYSSPSEIPHSLLNLIPTNIVCRRRWIRVRKRNLPPLPLPPLPPQQQKQRLAEFDYVERASAALTRVCSNDDEDTDDSIECKNNGDNCHLLRFRDAIQILLDGIK</sequence>
<protein>
    <recommendedName>
        <fullName evidence="6">ANK_REP_REGION domain-containing protein</fullName>
    </recommendedName>
</protein>
<organism evidence="4 5">
    <name type="scientific">Physocladia obscura</name>
    <dbReference type="NCBI Taxonomy" id="109957"/>
    <lineage>
        <taxon>Eukaryota</taxon>
        <taxon>Fungi</taxon>
        <taxon>Fungi incertae sedis</taxon>
        <taxon>Chytridiomycota</taxon>
        <taxon>Chytridiomycota incertae sedis</taxon>
        <taxon>Chytridiomycetes</taxon>
        <taxon>Chytridiales</taxon>
        <taxon>Chytriomycetaceae</taxon>
        <taxon>Physocladia</taxon>
    </lineage>
</organism>
<dbReference type="InterPro" id="IPR036770">
    <property type="entry name" value="Ankyrin_rpt-contain_sf"/>
</dbReference>
<accession>A0AAD5SPC1</accession>
<evidence type="ECO:0000256" key="2">
    <source>
        <dbReference type="ARBA" id="ARBA00023043"/>
    </source>
</evidence>
<keyword evidence="5" id="KW-1185">Reference proteome</keyword>
<evidence type="ECO:0008006" key="6">
    <source>
        <dbReference type="Google" id="ProtNLM"/>
    </source>
</evidence>
<keyword evidence="2 3" id="KW-0040">ANK repeat</keyword>
<dbReference type="AlphaFoldDB" id="A0AAD5SPC1"/>
<dbReference type="PANTHER" id="PTHR24173">
    <property type="entry name" value="ANKYRIN REPEAT CONTAINING"/>
    <property type="match status" value="1"/>
</dbReference>
<reference evidence="4" key="1">
    <citation type="submission" date="2020-05" db="EMBL/GenBank/DDBJ databases">
        <title>Phylogenomic resolution of chytrid fungi.</title>
        <authorList>
            <person name="Stajich J.E."/>
            <person name="Amses K."/>
            <person name="Simmons R."/>
            <person name="Seto K."/>
            <person name="Myers J."/>
            <person name="Bonds A."/>
            <person name="Quandt C.A."/>
            <person name="Barry K."/>
            <person name="Liu P."/>
            <person name="Grigoriev I."/>
            <person name="Longcore J.E."/>
            <person name="James T.Y."/>
        </authorList>
    </citation>
    <scope>NUCLEOTIDE SEQUENCE</scope>
    <source>
        <strain evidence="4">JEL0513</strain>
    </source>
</reference>
<dbReference type="SMART" id="SM00248">
    <property type="entry name" value="ANK"/>
    <property type="match status" value="3"/>
</dbReference>
<dbReference type="PANTHER" id="PTHR24173:SF74">
    <property type="entry name" value="ANKYRIN REPEAT DOMAIN-CONTAINING PROTEIN 16"/>
    <property type="match status" value="1"/>
</dbReference>
<dbReference type="InterPro" id="IPR002110">
    <property type="entry name" value="Ankyrin_rpt"/>
</dbReference>
<keyword evidence="1" id="KW-0677">Repeat</keyword>
<evidence type="ECO:0000256" key="1">
    <source>
        <dbReference type="ARBA" id="ARBA00022737"/>
    </source>
</evidence>
<comment type="caution">
    <text evidence="4">The sequence shown here is derived from an EMBL/GenBank/DDBJ whole genome shotgun (WGS) entry which is preliminary data.</text>
</comment>
<dbReference type="SUPFAM" id="SSF48403">
    <property type="entry name" value="Ankyrin repeat"/>
    <property type="match status" value="1"/>
</dbReference>
<dbReference type="Gene3D" id="1.25.40.20">
    <property type="entry name" value="Ankyrin repeat-containing domain"/>
    <property type="match status" value="3"/>
</dbReference>
<feature type="repeat" description="ANK" evidence="3">
    <location>
        <begin position="68"/>
        <end position="100"/>
    </location>
</feature>